<name>A0A9W4GFB5_BLUGR</name>
<dbReference type="AlphaFoldDB" id="A0A9W4GFB5"/>
<proteinExistence type="predicted"/>
<evidence type="ECO:0000256" key="1">
    <source>
        <dbReference type="SAM" id="MobiDB-lite"/>
    </source>
</evidence>
<evidence type="ECO:0000313" key="3">
    <source>
        <dbReference type="Proteomes" id="UP000683417"/>
    </source>
</evidence>
<organism evidence="2 3">
    <name type="scientific">Blumeria graminis f. sp. triticale</name>
    <dbReference type="NCBI Taxonomy" id="1689686"/>
    <lineage>
        <taxon>Eukaryota</taxon>
        <taxon>Fungi</taxon>
        <taxon>Dikarya</taxon>
        <taxon>Ascomycota</taxon>
        <taxon>Pezizomycotina</taxon>
        <taxon>Leotiomycetes</taxon>
        <taxon>Erysiphales</taxon>
        <taxon>Erysiphaceae</taxon>
        <taxon>Blumeria</taxon>
    </lineage>
</organism>
<feature type="compositionally biased region" description="Low complexity" evidence="1">
    <location>
        <begin position="178"/>
        <end position="191"/>
    </location>
</feature>
<gene>
    <name evidence="2" type="ORF">BGTH12_LOCUS4767</name>
</gene>
<dbReference type="EMBL" id="CAJHIT010000007">
    <property type="protein sequence ID" value="CAD6503409.1"/>
    <property type="molecule type" value="Genomic_DNA"/>
</dbReference>
<accession>A0A9W4GFB5</accession>
<dbReference type="Proteomes" id="UP000683417">
    <property type="component" value="Unassembled WGS sequence"/>
</dbReference>
<feature type="region of interest" description="Disordered" evidence="1">
    <location>
        <begin position="172"/>
        <end position="213"/>
    </location>
</feature>
<reference evidence="2" key="1">
    <citation type="submission" date="2020-10" db="EMBL/GenBank/DDBJ databases">
        <authorList>
            <person name="Muller C M."/>
        </authorList>
    </citation>
    <scope>NUCLEOTIDE SEQUENCE</scope>
    <source>
        <strain evidence="2">THUN-12</strain>
    </source>
</reference>
<comment type="caution">
    <text evidence="2">The sequence shown here is derived from an EMBL/GenBank/DDBJ whole genome shotgun (WGS) entry which is preliminary data.</text>
</comment>
<protein>
    <submittedName>
        <fullName evidence="2">BgTH12-03074</fullName>
    </submittedName>
</protein>
<sequence length="213" mass="24639">MIFCIFQHCGDSNRRRNPILTKMRSIISKLLIAFLLPLYAIAYRKNSSDVETYDCGSTVKFHTCDIDRALTRIKRRYKKITKQSNELPTLKSKIERTFRDRMVYKGNYFNTNDIYHTKLRSRITAKRWKGILANRFDVIAWCSVVDNCKILGITRKNHFIRKEYLCRKIMNSSDSDKPSVSPSAAGSSHSLNSDKVDYSPPNSESPRSPRGDS</sequence>
<evidence type="ECO:0000313" key="2">
    <source>
        <dbReference type="EMBL" id="CAD6503409.1"/>
    </source>
</evidence>